<evidence type="ECO:0000256" key="6">
    <source>
        <dbReference type="ARBA" id="ARBA00023136"/>
    </source>
</evidence>
<evidence type="ECO:0000256" key="11">
    <source>
        <dbReference type="SAM" id="Phobius"/>
    </source>
</evidence>
<keyword evidence="8" id="KW-0325">Glycoprotein</keyword>
<evidence type="ECO:0000256" key="2">
    <source>
        <dbReference type="ARBA" id="ARBA00022448"/>
    </source>
</evidence>
<dbReference type="EMBL" id="MRZV01001152">
    <property type="protein sequence ID" value="PIK40198.1"/>
    <property type="molecule type" value="Genomic_DNA"/>
</dbReference>
<comment type="subcellular location">
    <subcellularLocation>
        <location evidence="1">Membrane</location>
        <topology evidence="1">Multi-pass membrane protein</topology>
    </subcellularLocation>
</comment>
<comment type="caution">
    <text evidence="13">The sequence shown here is derived from an EMBL/GenBank/DDBJ whole genome shotgun (WGS) entry which is preliminary data.</text>
</comment>
<dbReference type="Proteomes" id="UP000230750">
    <property type="component" value="Unassembled WGS sequence"/>
</dbReference>
<evidence type="ECO:0000313" key="13">
    <source>
        <dbReference type="EMBL" id="PIK40198.1"/>
    </source>
</evidence>
<keyword evidence="5" id="KW-0406">Ion transport</keyword>
<evidence type="ECO:0000259" key="12">
    <source>
        <dbReference type="SMART" id="SM00079"/>
    </source>
</evidence>
<protein>
    <submittedName>
        <fullName evidence="13">Putative glutamate receptor 2</fullName>
    </submittedName>
</protein>
<dbReference type="AlphaFoldDB" id="A0A2G8JWT3"/>
<feature type="domain" description="Ionotropic glutamate receptor C-terminal" evidence="12">
    <location>
        <begin position="3"/>
        <end position="230"/>
    </location>
</feature>
<keyword evidence="9" id="KW-1071">Ligand-gated ion channel</keyword>
<keyword evidence="4 11" id="KW-1133">Transmembrane helix</keyword>
<evidence type="ECO:0000256" key="10">
    <source>
        <dbReference type="ARBA" id="ARBA00023303"/>
    </source>
</evidence>
<name>A0A2G8JWT3_STIJA</name>
<proteinExistence type="predicted"/>
<keyword evidence="10" id="KW-0407">Ion channel</keyword>
<dbReference type="SMART" id="SM00079">
    <property type="entry name" value="PBPe"/>
    <property type="match status" value="1"/>
</dbReference>
<organism evidence="13 14">
    <name type="scientific">Stichopus japonicus</name>
    <name type="common">Sea cucumber</name>
    <dbReference type="NCBI Taxonomy" id="307972"/>
    <lineage>
        <taxon>Eukaryota</taxon>
        <taxon>Metazoa</taxon>
        <taxon>Echinodermata</taxon>
        <taxon>Eleutherozoa</taxon>
        <taxon>Echinozoa</taxon>
        <taxon>Holothuroidea</taxon>
        <taxon>Aspidochirotacea</taxon>
        <taxon>Aspidochirotida</taxon>
        <taxon>Stichopodidae</taxon>
        <taxon>Apostichopus</taxon>
    </lineage>
</organism>
<dbReference type="STRING" id="307972.A0A2G8JWT3"/>
<feature type="transmembrane region" description="Helical" evidence="11">
    <location>
        <begin position="57"/>
        <end position="79"/>
    </location>
</feature>
<keyword evidence="2" id="KW-0813">Transport</keyword>
<accession>A0A2G8JWT3</accession>
<dbReference type="PANTHER" id="PTHR18966">
    <property type="entry name" value="IONOTROPIC GLUTAMATE RECEPTOR"/>
    <property type="match status" value="1"/>
</dbReference>
<dbReference type="InterPro" id="IPR001320">
    <property type="entry name" value="Iontro_rcpt_C"/>
</dbReference>
<dbReference type="Gene3D" id="1.10.287.70">
    <property type="match status" value="1"/>
</dbReference>
<dbReference type="Pfam" id="PF00060">
    <property type="entry name" value="Lig_chan"/>
    <property type="match status" value="1"/>
</dbReference>
<evidence type="ECO:0000256" key="8">
    <source>
        <dbReference type="ARBA" id="ARBA00023180"/>
    </source>
</evidence>
<keyword evidence="7 13" id="KW-0675">Receptor</keyword>
<evidence type="ECO:0000256" key="7">
    <source>
        <dbReference type="ARBA" id="ARBA00023170"/>
    </source>
</evidence>
<keyword evidence="6 11" id="KW-0472">Membrane</keyword>
<evidence type="ECO:0000256" key="4">
    <source>
        <dbReference type="ARBA" id="ARBA00022989"/>
    </source>
</evidence>
<evidence type="ECO:0000313" key="14">
    <source>
        <dbReference type="Proteomes" id="UP000230750"/>
    </source>
</evidence>
<evidence type="ECO:0000256" key="9">
    <source>
        <dbReference type="ARBA" id="ARBA00023286"/>
    </source>
</evidence>
<sequence length="271" mass="31604">MCTGGVAGHFSPYEWRRRAERGEATEEESQTFSLHNSIMYVLSTGFLQSYTRGPRSWSLRILSAFWFWFSLCIVFIYAFNLNSVFKFSKTAIRVKDTHDLLFQDIINFGAVRFSPSYDFYRYNEGQYRQVFDRMLNSDQNLLEDRLEDAVYRIRRQWDARYAIVGEERILQYAADRKPCRLFITGKTLGRIAFSMATPSGSPLRDQLSYAIRLLQERGEIDKILEMSFSDNLRCSGDSIWENETKKSFTIHDLQGCITSFSSGWQAVPSFL</sequence>
<dbReference type="SUPFAM" id="SSF53850">
    <property type="entry name" value="Periplasmic binding protein-like II"/>
    <property type="match status" value="1"/>
</dbReference>
<dbReference type="OrthoDB" id="5984008at2759"/>
<dbReference type="GO" id="GO:0015276">
    <property type="term" value="F:ligand-gated monoatomic ion channel activity"/>
    <property type="evidence" value="ECO:0007669"/>
    <property type="project" value="InterPro"/>
</dbReference>
<gene>
    <name evidence="13" type="ORF">BSL78_22962</name>
</gene>
<evidence type="ECO:0000256" key="5">
    <source>
        <dbReference type="ARBA" id="ARBA00023065"/>
    </source>
</evidence>
<evidence type="ECO:0000256" key="3">
    <source>
        <dbReference type="ARBA" id="ARBA00022692"/>
    </source>
</evidence>
<dbReference type="InterPro" id="IPR015683">
    <property type="entry name" value="Ionotropic_Glu_rcpt"/>
</dbReference>
<dbReference type="GO" id="GO:0016020">
    <property type="term" value="C:membrane"/>
    <property type="evidence" value="ECO:0007669"/>
    <property type="project" value="UniProtKB-SubCell"/>
</dbReference>
<keyword evidence="14" id="KW-1185">Reference proteome</keyword>
<keyword evidence="3 11" id="KW-0812">Transmembrane</keyword>
<evidence type="ECO:0000256" key="1">
    <source>
        <dbReference type="ARBA" id="ARBA00004141"/>
    </source>
</evidence>
<reference evidence="13 14" key="1">
    <citation type="journal article" date="2017" name="PLoS Biol.">
        <title>The sea cucumber genome provides insights into morphological evolution and visceral regeneration.</title>
        <authorList>
            <person name="Zhang X."/>
            <person name="Sun L."/>
            <person name="Yuan J."/>
            <person name="Sun Y."/>
            <person name="Gao Y."/>
            <person name="Zhang L."/>
            <person name="Li S."/>
            <person name="Dai H."/>
            <person name="Hamel J.F."/>
            <person name="Liu C."/>
            <person name="Yu Y."/>
            <person name="Liu S."/>
            <person name="Lin W."/>
            <person name="Guo K."/>
            <person name="Jin S."/>
            <person name="Xu P."/>
            <person name="Storey K.B."/>
            <person name="Huan P."/>
            <person name="Zhang T."/>
            <person name="Zhou Y."/>
            <person name="Zhang J."/>
            <person name="Lin C."/>
            <person name="Li X."/>
            <person name="Xing L."/>
            <person name="Huo D."/>
            <person name="Sun M."/>
            <person name="Wang L."/>
            <person name="Mercier A."/>
            <person name="Li F."/>
            <person name="Yang H."/>
            <person name="Xiang J."/>
        </authorList>
    </citation>
    <scope>NUCLEOTIDE SEQUENCE [LARGE SCALE GENOMIC DNA]</scope>
    <source>
        <strain evidence="13">Shaxun</strain>
        <tissue evidence="13">Muscle</tissue>
    </source>
</reference>